<protein>
    <submittedName>
        <fullName evidence="2">Uncharacterized protein</fullName>
    </submittedName>
</protein>
<evidence type="ECO:0000313" key="2">
    <source>
        <dbReference type="EMBL" id="PVE57195.1"/>
    </source>
</evidence>
<dbReference type="Proteomes" id="UP000244335">
    <property type="component" value="Unassembled WGS sequence"/>
</dbReference>
<name>A0AA92C785_RHIRH</name>
<proteinExistence type="predicted"/>
<keyword evidence="1" id="KW-0812">Transmembrane</keyword>
<gene>
    <name evidence="2" type="ORF">DC430_05585</name>
</gene>
<dbReference type="AlphaFoldDB" id="A0AA92C785"/>
<evidence type="ECO:0000313" key="3">
    <source>
        <dbReference type="Proteomes" id="UP000244335"/>
    </source>
</evidence>
<evidence type="ECO:0000256" key="1">
    <source>
        <dbReference type="SAM" id="Phobius"/>
    </source>
</evidence>
<dbReference type="RefSeq" id="WP_062598897.1">
    <property type="nucleotide sequence ID" value="NZ_QDFR01000001.1"/>
</dbReference>
<sequence>MAYDWSGNDIKQRHYDRLIVVALLAIVSIAVTAPFMLRFETQTTKGERLEIRSPVVMEDTHAIQLARS</sequence>
<organism evidence="2 3">
    <name type="scientific">Rhizobium rhizogenes</name>
    <name type="common">Agrobacterium rhizogenes</name>
    <dbReference type="NCBI Taxonomy" id="359"/>
    <lineage>
        <taxon>Bacteria</taxon>
        <taxon>Pseudomonadati</taxon>
        <taxon>Pseudomonadota</taxon>
        <taxon>Alphaproteobacteria</taxon>
        <taxon>Hyphomicrobiales</taxon>
        <taxon>Rhizobiaceae</taxon>
        <taxon>Rhizobium/Agrobacterium group</taxon>
        <taxon>Rhizobium</taxon>
    </lineage>
</organism>
<feature type="transmembrane region" description="Helical" evidence="1">
    <location>
        <begin position="18"/>
        <end position="39"/>
    </location>
</feature>
<reference evidence="2 3" key="1">
    <citation type="submission" date="2018-04" db="EMBL/GenBank/DDBJ databases">
        <authorList>
            <person name="Hagen T."/>
        </authorList>
    </citation>
    <scope>NUCLEOTIDE SEQUENCE [LARGE SCALE GENOMIC DNA]</scope>
    <source>
        <strain evidence="2 3">TPD7009</strain>
    </source>
</reference>
<comment type="caution">
    <text evidence="2">The sequence shown here is derived from an EMBL/GenBank/DDBJ whole genome shotgun (WGS) entry which is preliminary data.</text>
</comment>
<dbReference type="EMBL" id="QDFR01000001">
    <property type="protein sequence ID" value="PVE57195.1"/>
    <property type="molecule type" value="Genomic_DNA"/>
</dbReference>
<accession>A0AA92C785</accession>
<keyword evidence="1" id="KW-1133">Transmembrane helix</keyword>
<keyword evidence="1" id="KW-0472">Membrane</keyword>